<dbReference type="EMBL" id="JAGPNK010000004">
    <property type="protein sequence ID" value="KAH7322685.1"/>
    <property type="molecule type" value="Genomic_DNA"/>
</dbReference>
<feature type="compositionally biased region" description="Low complexity" evidence="2">
    <location>
        <begin position="116"/>
        <end position="125"/>
    </location>
</feature>
<evidence type="ECO:0000313" key="4">
    <source>
        <dbReference type="Proteomes" id="UP000813444"/>
    </source>
</evidence>
<dbReference type="OrthoDB" id="4158087at2759"/>
<gene>
    <name evidence="3" type="ORF">B0I35DRAFT_185908</name>
</gene>
<dbReference type="PANTHER" id="PTHR37540">
    <property type="entry name" value="TRANSCRIPTION FACTOR (ACR-2), PUTATIVE-RELATED-RELATED"/>
    <property type="match status" value="1"/>
</dbReference>
<comment type="caution">
    <text evidence="3">The sequence shown here is derived from an EMBL/GenBank/DDBJ whole genome shotgun (WGS) entry which is preliminary data.</text>
</comment>
<feature type="region of interest" description="Disordered" evidence="2">
    <location>
        <begin position="1"/>
        <end position="125"/>
    </location>
</feature>
<protein>
    <submittedName>
        <fullName evidence="3">Uncharacterized protein</fullName>
    </submittedName>
</protein>
<dbReference type="InterPro" id="IPR021858">
    <property type="entry name" value="Fun_TF"/>
</dbReference>
<accession>A0A8K0WUL6</accession>
<feature type="compositionally biased region" description="Polar residues" evidence="2">
    <location>
        <begin position="81"/>
        <end position="95"/>
    </location>
</feature>
<feature type="compositionally biased region" description="Basic and acidic residues" evidence="2">
    <location>
        <begin position="100"/>
        <end position="109"/>
    </location>
</feature>
<keyword evidence="1" id="KW-0539">Nucleus</keyword>
<reference evidence="3" key="1">
    <citation type="journal article" date="2021" name="Nat. Commun.">
        <title>Genetic determinants of endophytism in the Arabidopsis root mycobiome.</title>
        <authorList>
            <person name="Mesny F."/>
            <person name="Miyauchi S."/>
            <person name="Thiergart T."/>
            <person name="Pickel B."/>
            <person name="Atanasova L."/>
            <person name="Karlsson M."/>
            <person name="Huettel B."/>
            <person name="Barry K.W."/>
            <person name="Haridas S."/>
            <person name="Chen C."/>
            <person name="Bauer D."/>
            <person name="Andreopoulos W."/>
            <person name="Pangilinan J."/>
            <person name="LaButti K."/>
            <person name="Riley R."/>
            <person name="Lipzen A."/>
            <person name="Clum A."/>
            <person name="Drula E."/>
            <person name="Henrissat B."/>
            <person name="Kohler A."/>
            <person name="Grigoriev I.V."/>
            <person name="Martin F.M."/>
            <person name="Hacquard S."/>
        </authorList>
    </citation>
    <scope>NUCLEOTIDE SEQUENCE</scope>
    <source>
        <strain evidence="3">MPI-CAGE-CH-0235</strain>
    </source>
</reference>
<sequence length="581" mass="65106">MTSVLAPNTQRRSPASSDAAPVKPKLFAFIASDADGRSPSNTRRFIRSHVMRGKNTRKRGHGSPRTPTPSSTPSPTDDNADASTTVPSQRTSPVATSEGPEEHFSDSPDHMPYNPSSALSDSLSSCDDGIVEESVSDPVDNVRTSPTTLVCVAKHGINGAPEGVTLRMASLPGPVNFSSSMCAFDFAENIGFDGQQLIHDFFTSLKRSLYPLDLCTSIPDSEDYWFRWLLEDPAYLNSALFNVSIFHDIIARRSLKPSQVEIANVHQLFSPRSWRYLRRTIKLLQERIEDKSTQAKDSTAAVVVSLAMTAELVGDDKAFNIHVEGLKNMVRMRGGLDTFPINSKMQIKICRVDLGWSIKTGAKPQLRRVEDLDWAPVCRPILKEHNLAHVATESTVQPLLSLLDEKLHNIFTDVRDFCCLATFLRSNSRKLSPAVFQEIMVSMQYRLLLLDYNKDPRRRLEEAIRLSLLTFQFTFYRLTPGIKGPYDLLSKQLREALQNVDVLHPMLADLQLWMFFIGSMVVLDSSDPWIIETLAELIGNAEWPEVEHRLRGVVWIDAIHSDAGHWLYKTILEAKPGQAMS</sequence>
<keyword evidence="4" id="KW-1185">Reference proteome</keyword>
<evidence type="ECO:0000256" key="2">
    <source>
        <dbReference type="SAM" id="MobiDB-lite"/>
    </source>
</evidence>
<evidence type="ECO:0000256" key="1">
    <source>
        <dbReference type="ARBA" id="ARBA00023242"/>
    </source>
</evidence>
<evidence type="ECO:0000313" key="3">
    <source>
        <dbReference type="EMBL" id="KAH7322685.1"/>
    </source>
</evidence>
<dbReference type="Pfam" id="PF11951">
    <property type="entry name" value="Fungal_trans_2"/>
    <property type="match status" value="1"/>
</dbReference>
<feature type="compositionally biased region" description="Basic residues" evidence="2">
    <location>
        <begin position="44"/>
        <end position="62"/>
    </location>
</feature>
<dbReference type="AlphaFoldDB" id="A0A8K0WUL6"/>
<name>A0A8K0WUL6_9HYPO</name>
<proteinExistence type="predicted"/>
<feature type="compositionally biased region" description="Polar residues" evidence="2">
    <location>
        <begin position="1"/>
        <end position="16"/>
    </location>
</feature>
<organism evidence="3 4">
    <name type="scientific">Stachybotrys elegans</name>
    <dbReference type="NCBI Taxonomy" id="80388"/>
    <lineage>
        <taxon>Eukaryota</taxon>
        <taxon>Fungi</taxon>
        <taxon>Dikarya</taxon>
        <taxon>Ascomycota</taxon>
        <taxon>Pezizomycotina</taxon>
        <taxon>Sordariomycetes</taxon>
        <taxon>Hypocreomycetidae</taxon>
        <taxon>Hypocreales</taxon>
        <taxon>Stachybotryaceae</taxon>
        <taxon>Stachybotrys</taxon>
    </lineage>
</organism>
<dbReference type="Proteomes" id="UP000813444">
    <property type="component" value="Unassembled WGS sequence"/>
</dbReference>